<reference evidence="2 3" key="1">
    <citation type="submission" date="2017-10" db="EMBL/GenBank/DDBJ databases">
        <title>Sequencing the genomes of 1000 actinobacteria strains.</title>
        <authorList>
            <person name="Klenk H.-P."/>
        </authorList>
    </citation>
    <scope>NUCLEOTIDE SEQUENCE [LARGE SCALE GENOMIC DNA]</scope>
    <source>
        <strain evidence="2 3">DSM 20688</strain>
    </source>
</reference>
<organism evidence="2 3">
    <name type="scientific">Corynebacterium renale</name>
    <dbReference type="NCBI Taxonomy" id="1724"/>
    <lineage>
        <taxon>Bacteria</taxon>
        <taxon>Bacillati</taxon>
        <taxon>Actinomycetota</taxon>
        <taxon>Actinomycetes</taxon>
        <taxon>Mycobacteriales</taxon>
        <taxon>Corynebacteriaceae</taxon>
        <taxon>Corynebacterium</taxon>
    </lineage>
</organism>
<dbReference type="GO" id="GO:0046052">
    <property type="term" value="P:UTP catabolic process"/>
    <property type="evidence" value="ECO:0007669"/>
    <property type="project" value="TreeGrafter"/>
</dbReference>
<dbReference type="GO" id="GO:0046076">
    <property type="term" value="P:dTTP catabolic process"/>
    <property type="evidence" value="ECO:0007669"/>
    <property type="project" value="TreeGrafter"/>
</dbReference>
<dbReference type="GO" id="GO:0006203">
    <property type="term" value="P:dGTP catabolic process"/>
    <property type="evidence" value="ECO:0007669"/>
    <property type="project" value="TreeGrafter"/>
</dbReference>
<dbReference type="InterPro" id="IPR048015">
    <property type="entry name" value="NTP-PPase_MazG-like_N"/>
</dbReference>
<accession>A0A2A9DSU0</accession>
<name>A0A2A9DSU0_9CORY</name>
<proteinExistence type="predicted"/>
<dbReference type="CDD" id="cd11528">
    <property type="entry name" value="NTP-PPase_MazG_Nterm"/>
    <property type="match status" value="1"/>
</dbReference>
<comment type="caution">
    <text evidence="2">The sequence shown here is derived from an EMBL/GenBank/DDBJ whole genome shotgun (WGS) entry which is preliminary data.</text>
</comment>
<dbReference type="OrthoDB" id="9808939at2"/>
<keyword evidence="3" id="KW-1185">Reference proteome</keyword>
<feature type="domain" description="NTP pyrophosphohydrolase MazG-like" evidence="1">
    <location>
        <begin position="75"/>
        <end position="147"/>
    </location>
</feature>
<dbReference type="GO" id="GO:0046081">
    <property type="term" value="P:dUTP catabolic process"/>
    <property type="evidence" value="ECO:0007669"/>
    <property type="project" value="TreeGrafter"/>
</dbReference>
<sequence>MTVIVVDSRWPDLIPRDAIPHLDDAYIAHGWDEEARDRERAGEQVFVAASLSDPVWQAREVMAAARARGGWEQAQTHESLVPYLLEESQEVVEAIGGPDAELCGELSDVLLQVLFHAQIAQERGAFSFDDVAAAFVAKMRSRAPYLFDGSTGVVDATEQDRLWQEGKRREREL</sequence>
<dbReference type="GO" id="GO:0046047">
    <property type="term" value="P:TTP catabolic process"/>
    <property type="evidence" value="ECO:0007669"/>
    <property type="project" value="TreeGrafter"/>
</dbReference>
<dbReference type="Gene3D" id="1.10.287.1080">
    <property type="entry name" value="MazG-like"/>
    <property type="match status" value="1"/>
</dbReference>
<dbReference type="GO" id="GO:0046061">
    <property type="term" value="P:dATP catabolic process"/>
    <property type="evidence" value="ECO:0007669"/>
    <property type="project" value="TreeGrafter"/>
</dbReference>
<dbReference type="SUPFAM" id="SSF101386">
    <property type="entry name" value="all-alpha NTP pyrophosphatases"/>
    <property type="match status" value="1"/>
</dbReference>
<dbReference type="STRING" id="1724.GCA_001044175_01954"/>
<protein>
    <submittedName>
        <fullName evidence="2">XTP/dITP diphosphohydrolase</fullName>
    </submittedName>
</protein>
<gene>
    <name evidence="2" type="ORF">ATK06_2175</name>
</gene>
<dbReference type="PANTHER" id="PTHR30522">
    <property type="entry name" value="NUCLEOSIDE TRIPHOSPHATE PYROPHOSPHOHYDROLASE"/>
    <property type="match status" value="1"/>
</dbReference>
<dbReference type="PANTHER" id="PTHR30522:SF0">
    <property type="entry name" value="NUCLEOSIDE TRIPHOSPHATE PYROPHOSPHOHYDROLASE"/>
    <property type="match status" value="1"/>
</dbReference>
<dbReference type="EMBL" id="PDJF01000001">
    <property type="protein sequence ID" value="PFG29042.1"/>
    <property type="molecule type" value="Genomic_DNA"/>
</dbReference>
<dbReference type="GO" id="GO:0047429">
    <property type="term" value="F:nucleoside triphosphate diphosphatase activity"/>
    <property type="evidence" value="ECO:0007669"/>
    <property type="project" value="TreeGrafter"/>
</dbReference>
<dbReference type="AlphaFoldDB" id="A0A2A9DSU0"/>
<keyword evidence="2" id="KW-0378">Hydrolase</keyword>
<evidence type="ECO:0000259" key="1">
    <source>
        <dbReference type="Pfam" id="PF03819"/>
    </source>
</evidence>
<dbReference type="InterPro" id="IPR011551">
    <property type="entry name" value="NTP_PyrPHydrolase_MazG"/>
</dbReference>
<evidence type="ECO:0000313" key="2">
    <source>
        <dbReference type="EMBL" id="PFG29042.1"/>
    </source>
</evidence>
<dbReference type="InterPro" id="IPR004518">
    <property type="entry name" value="MazG-like_dom"/>
</dbReference>
<dbReference type="Pfam" id="PF03819">
    <property type="entry name" value="MazG"/>
    <property type="match status" value="1"/>
</dbReference>
<dbReference type="Proteomes" id="UP000221653">
    <property type="component" value="Unassembled WGS sequence"/>
</dbReference>
<dbReference type="RefSeq" id="WP_053072782.1">
    <property type="nucleotide sequence ID" value="NZ_LDYE01000007.1"/>
</dbReference>
<evidence type="ECO:0000313" key="3">
    <source>
        <dbReference type="Proteomes" id="UP000221653"/>
    </source>
</evidence>